<dbReference type="CTD" id="6753589"/>
<dbReference type="GO" id="GO:0016887">
    <property type="term" value="F:ATP hydrolysis activity"/>
    <property type="evidence" value="ECO:0007669"/>
    <property type="project" value="InterPro"/>
</dbReference>
<evidence type="ECO:0000256" key="6">
    <source>
        <dbReference type="ARBA" id="ARBA00022737"/>
    </source>
</evidence>
<dbReference type="OMA" id="WECFFDE"/>
<keyword evidence="13 14" id="KW-0472">Membrane</keyword>
<evidence type="ECO:0000256" key="2">
    <source>
        <dbReference type="ARBA" id="ARBA00006024"/>
    </source>
</evidence>
<dbReference type="AlphaFoldDB" id="B3RXT5"/>
<evidence type="ECO:0000256" key="1">
    <source>
        <dbReference type="ARBA" id="ARBA00004127"/>
    </source>
</evidence>
<dbReference type="eggNOG" id="KOG0207">
    <property type="taxonomic scope" value="Eukaryota"/>
</dbReference>
<dbReference type="InterPro" id="IPR059000">
    <property type="entry name" value="ATPase_P-type_domA"/>
</dbReference>
<evidence type="ECO:0000256" key="10">
    <source>
        <dbReference type="ARBA" id="ARBA00022989"/>
    </source>
</evidence>
<comment type="subcellular location">
    <subcellularLocation>
        <location evidence="1">Endomembrane system</location>
        <topology evidence="1">Multi-pass membrane protein</topology>
    </subcellularLocation>
    <subcellularLocation>
        <location evidence="14">Membrane</location>
    </subcellularLocation>
</comment>
<evidence type="ECO:0000256" key="14">
    <source>
        <dbReference type="RuleBase" id="RU362081"/>
    </source>
</evidence>
<feature type="domain" description="P-type ATPase A" evidence="15">
    <location>
        <begin position="100"/>
        <end position="156"/>
    </location>
</feature>
<dbReference type="Gene3D" id="2.70.150.10">
    <property type="entry name" value="Calcium-transporting ATPase, cytoplasmic transduction domain A"/>
    <property type="match status" value="1"/>
</dbReference>
<evidence type="ECO:0000256" key="9">
    <source>
        <dbReference type="ARBA" id="ARBA00022967"/>
    </source>
</evidence>
<dbReference type="SFLD" id="SFLDF00027">
    <property type="entry name" value="p-type_atpase"/>
    <property type="match status" value="1"/>
</dbReference>
<dbReference type="Proteomes" id="UP000009022">
    <property type="component" value="Unassembled WGS sequence"/>
</dbReference>
<dbReference type="SUPFAM" id="SSF81665">
    <property type="entry name" value="Calcium ATPase, transmembrane domain M"/>
    <property type="match status" value="1"/>
</dbReference>
<keyword evidence="5 14" id="KW-0479">Metal-binding</keyword>
<evidence type="ECO:0000256" key="12">
    <source>
        <dbReference type="ARBA" id="ARBA00023065"/>
    </source>
</evidence>
<evidence type="ECO:0000313" key="17">
    <source>
        <dbReference type="Proteomes" id="UP000009022"/>
    </source>
</evidence>
<keyword evidence="6" id="KW-0677">Repeat</keyword>
<dbReference type="InterPro" id="IPR001757">
    <property type="entry name" value="P_typ_ATPase"/>
</dbReference>
<keyword evidence="9" id="KW-1278">Translocase</keyword>
<evidence type="ECO:0000256" key="7">
    <source>
        <dbReference type="ARBA" id="ARBA00022741"/>
    </source>
</evidence>
<reference evidence="16 17" key="1">
    <citation type="journal article" date="2008" name="Nature">
        <title>The Trichoplax genome and the nature of placozoans.</title>
        <authorList>
            <person name="Srivastava M."/>
            <person name="Begovic E."/>
            <person name="Chapman J."/>
            <person name="Putnam N.H."/>
            <person name="Hellsten U."/>
            <person name="Kawashima T."/>
            <person name="Kuo A."/>
            <person name="Mitros T."/>
            <person name="Salamov A."/>
            <person name="Carpenter M.L."/>
            <person name="Signorovitch A.Y."/>
            <person name="Moreno M.A."/>
            <person name="Kamm K."/>
            <person name="Grimwood J."/>
            <person name="Schmutz J."/>
            <person name="Shapiro H."/>
            <person name="Grigoriev I.V."/>
            <person name="Buss L.W."/>
            <person name="Schierwater B."/>
            <person name="Dellaporta S.L."/>
            <person name="Rokhsar D.S."/>
        </authorList>
    </citation>
    <scope>NUCLEOTIDE SEQUENCE [LARGE SCALE GENOMIC DNA]</scope>
    <source>
        <strain evidence="16 17">Grell-BS-1999</strain>
    </source>
</reference>
<feature type="transmembrane region" description="Helical" evidence="14">
    <location>
        <begin position="12"/>
        <end position="38"/>
    </location>
</feature>
<keyword evidence="12" id="KW-0406">Ion transport</keyword>
<keyword evidence="8 14" id="KW-0067">ATP-binding</keyword>
<dbReference type="EMBL" id="DS985245">
    <property type="protein sequence ID" value="EDV24486.1"/>
    <property type="molecule type" value="Genomic_DNA"/>
</dbReference>
<evidence type="ECO:0000256" key="4">
    <source>
        <dbReference type="ARBA" id="ARBA00022692"/>
    </source>
</evidence>
<dbReference type="InterPro" id="IPR008250">
    <property type="entry name" value="ATPase_P-typ_transduc_dom_A_sf"/>
</dbReference>
<dbReference type="PhylomeDB" id="B3RXT5"/>
<dbReference type="InterPro" id="IPR027256">
    <property type="entry name" value="P-typ_ATPase_IB"/>
</dbReference>
<evidence type="ECO:0000256" key="11">
    <source>
        <dbReference type="ARBA" id="ARBA00023008"/>
    </source>
</evidence>
<evidence type="ECO:0000313" key="16">
    <source>
        <dbReference type="EMBL" id="EDV24486.1"/>
    </source>
</evidence>
<feature type="transmembrane region" description="Helical" evidence="14">
    <location>
        <begin position="213"/>
        <end position="233"/>
    </location>
</feature>
<dbReference type="SFLD" id="SFLDS00003">
    <property type="entry name" value="Haloacid_Dehalogenase"/>
    <property type="match status" value="1"/>
</dbReference>
<gene>
    <name evidence="16" type="ORF">TRIADDRAFT_56323</name>
</gene>
<dbReference type="HOGENOM" id="CLU_001771_11_2_1"/>
<dbReference type="GO" id="GO:0043682">
    <property type="term" value="F:P-type divalent copper transporter activity"/>
    <property type="evidence" value="ECO:0000318"/>
    <property type="project" value="GO_Central"/>
</dbReference>
<organism evidence="16 17">
    <name type="scientific">Trichoplax adhaerens</name>
    <name type="common">Trichoplax reptans</name>
    <dbReference type="NCBI Taxonomy" id="10228"/>
    <lineage>
        <taxon>Eukaryota</taxon>
        <taxon>Metazoa</taxon>
        <taxon>Placozoa</taxon>
        <taxon>Uniplacotomia</taxon>
        <taxon>Trichoplacea</taxon>
        <taxon>Trichoplacidae</taxon>
        <taxon>Trichoplax</taxon>
    </lineage>
</organism>
<dbReference type="SFLD" id="SFLDG00002">
    <property type="entry name" value="C1.7:_P-type_atpase_like"/>
    <property type="match status" value="1"/>
</dbReference>
<evidence type="ECO:0000256" key="5">
    <source>
        <dbReference type="ARBA" id="ARBA00022723"/>
    </source>
</evidence>
<keyword evidence="10 14" id="KW-1133">Transmembrane helix</keyword>
<dbReference type="InterPro" id="IPR036412">
    <property type="entry name" value="HAD-like_sf"/>
</dbReference>
<dbReference type="InParanoid" id="B3RXT5"/>
<dbReference type="NCBIfam" id="TIGR01525">
    <property type="entry name" value="ATPase-IB_hvy"/>
    <property type="match status" value="1"/>
</dbReference>
<accession>B3RXT5</accession>
<dbReference type="PRINTS" id="PR00119">
    <property type="entry name" value="CATATPASE"/>
</dbReference>
<keyword evidence="11" id="KW-0186">Copper</keyword>
<dbReference type="InterPro" id="IPR023299">
    <property type="entry name" value="ATPase_P-typ_cyto_dom_N"/>
</dbReference>
<dbReference type="KEGG" id="tad:TRIADDRAFT_56323"/>
<dbReference type="InterPro" id="IPR018303">
    <property type="entry name" value="ATPase_P-typ_P_site"/>
</dbReference>
<dbReference type="Gene3D" id="3.40.50.1000">
    <property type="entry name" value="HAD superfamily/HAD-like"/>
    <property type="match status" value="1"/>
</dbReference>
<dbReference type="InterPro" id="IPR023214">
    <property type="entry name" value="HAD_sf"/>
</dbReference>
<dbReference type="SUPFAM" id="SSF56784">
    <property type="entry name" value="HAD-like"/>
    <property type="match status" value="1"/>
</dbReference>
<dbReference type="GO" id="GO:0005886">
    <property type="term" value="C:plasma membrane"/>
    <property type="evidence" value="ECO:0000318"/>
    <property type="project" value="GO_Central"/>
</dbReference>
<evidence type="ECO:0000259" key="15">
    <source>
        <dbReference type="Pfam" id="PF00122"/>
    </source>
</evidence>
<dbReference type="RefSeq" id="XP_002112376.1">
    <property type="nucleotide sequence ID" value="XM_002112340.1"/>
</dbReference>
<dbReference type="GO" id="GO:0005524">
    <property type="term" value="F:ATP binding"/>
    <property type="evidence" value="ECO:0007669"/>
    <property type="project" value="UniProtKB-UniRule"/>
</dbReference>
<dbReference type="PROSITE" id="PS00154">
    <property type="entry name" value="ATPASE_E1_E2"/>
    <property type="match status" value="1"/>
</dbReference>
<dbReference type="GO" id="GO:0015677">
    <property type="term" value="P:copper ion import"/>
    <property type="evidence" value="ECO:0000318"/>
    <property type="project" value="GO_Central"/>
</dbReference>
<keyword evidence="17" id="KW-1185">Reference proteome</keyword>
<dbReference type="FunFam" id="2.70.150.10:FF:000144">
    <property type="entry name" value="Copper transporter, ATP dependent"/>
    <property type="match status" value="1"/>
</dbReference>
<dbReference type="NCBIfam" id="TIGR01494">
    <property type="entry name" value="ATPase_P-type"/>
    <property type="match status" value="1"/>
</dbReference>
<dbReference type="SUPFAM" id="SSF81653">
    <property type="entry name" value="Calcium ATPase, transduction domain A"/>
    <property type="match status" value="1"/>
</dbReference>
<dbReference type="OrthoDB" id="432719at2759"/>
<dbReference type="PANTHER" id="PTHR43520">
    <property type="entry name" value="ATP7, ISOFORM B"/>
    <property type="match status" value="1"/>
</dbReference>
<dbReference type="PANTHER" id="PTHR43520:SF8">
    <property type="entry name" value="P-TYPE CU(+) TRANSPORTER"/>
    <property type="match status" value="1"/>
</dbReference>
<feature type="transmembrane region" description="Helical" evidence="14">
    <location>
        <begin position="165"/>
        <end position="193"/>
    </location>
</feature>
<name>B3RXT5_TRIAD</name>
<dbReference type="STRING" id="10228.B3RXT5"/>
<protein>
    <recommendedName>
        <fullName evidence="15">P-type ATPase A domain-containing protein</fullName>
    </recommendedName>
</protein>
<dbReference type="Pfam" id="PF00122">
    <property type="entry name" value="E1-E2_ATPase"/>
    <property type="match status" value="1"/>
</dbReference>
<dbReference type="FunFam" id="3.40.50.1000:FF:000031">
    <property type="entry name" value="Probable copper-transporting ATPase HMA5"/>
    <property type="match status" value="1"/>
</dbReference>
<evidence type="ECO:0000256" key="3">
    <source>
        <dbReference type="ARBA" id="ARBA00022448"/>
    </source>
</evidence>
<comment type="similarity">
    <text evidence="2 14">Belongs to the cation transport ATPase (P-type) (TC 3.A.3) family. Type IB subfamily.</text>
</comment>
<proteinExistence type="inferred from homology"/>
<sequence>MSYKALKHRSATMDVLIVMATTIAYCYSVTVIIVAAILRPDSSPLTFFETTPMLVTFISLGRWLEHRAKRKTSEALSKLQSMQPTDAILVELDFDNQVIKEENISVNYIHQGDNLKVLPGARIPTDGYILAGSSMIDESLITGEFMSVSKSKGDMAPVQLLADRIAGYFVPGIMLLSLITLITWICIGFGNVAIINPDIGINEYNKTEIVVEFAFLCSISVLAIACPCALGLATPTAVMVGTGVGAQLGVLIKGGLPLEIAHKVSVVMFDKTGTLTQGKPKVKEVLLADESLVDFNRLVALASAAESNSEHPLGTAIVQYARQKINISYLGKTSQFESATGFGIRCSVAEPKNVKADLYQSETSSKLRDVVIGNRHWLHAHNISLDSIFNEKVCWRESKGMSVVLAAVDGQLAGAFAITDTIKDDAKTAIRSLRQMNITVVMVTGDNKRTADAIAEEIDIDAVYANVKPSDKIAKVKSLQDRNNTVAMVGDGINDSPALAQADVGIAIGSGTDVAIEAADIVLVKDNLMDVVTAIDLSRTTLKRIRWNYFFAVIYNIICIPTAAGVFKPLGFVIHPWMASAAMAASSVSVVLSSLLLRRYKRPVDRTKFSKKWDSSTHYRYSKLLKASNRNATNYGSDLSDNDDDQSTAPTKQLLKLVLITRYIYYQALPLYGTDNILFGYINKIKRVKC</sequence>
<feature type="transmembrane region" description="Helical" evidence="14">
    <location>
        <begin position="547"/>
        <end position="567"/>
    </location>
</feature>
<feature type="transmembrane region" description="Helical" evidence="14">
    <location>
        <begin position="573"/>
        <end position="597"/>
    </location>
</feature>
<dbReference type="PRINTS" id="PR00120">
    <property type="entry name" value="HATPASE"/>
</dbReference>
<dbReference type="Pfam" id="PF00702">
    <property type="entry name" value="Hydrolase"/>
    <property type="match status" value="1"/>
</dbReference>
<keyword evidence="7 14" id="KW-0547">Nucleotide-binding</keyword>
<dbReference type="InterPro" id="IPR044492">
    <property type="entry name" value="P_typ_ATPase_HD_dom"/>
</dbReference>
<evidence type="ECO:0000256" key="13">
    <source>
        <dbReference type="ARBA" id="ARBA00023136"/>
    </source>
</evidence>
<dbReference type="GO" id="GO:0005507">
    <property type="term" value="F:copper ion binding"/>
    <property type="evidence" value="ECO:0000318"/>
    <property type="project" value="GO_Central"/>
</dbReference>
<keyword evidence="3" id="KW-0813">Transport</keyword>
<dbReference type="SUPFAM" id="SSF81660">
    <property type="entry name" value="Metal cation-transporting ATPase, ATP-binding domain N"/>
    <property type="match status" value="1"/>
</dbReference>
<dbReference type="Gene3D" id="3.40.1110.10">
    <property type="entry name" value="Calcium-transporting ATPase, cytoplasmic domain N"/>
    <property type="match status" value="1"/>
</dbReference>
<feature type="transmembrane region" description="Helical" evidence="14">
    <location>
        <begin position="44"/>
        <end position="64"/>
    </location>
</feature>
<dbReference type="CDD" id="cd02094">
    <property type="entry name" value="P-type_ATPase_Cu-like"/>
    <property type="match status" value="1"/>
</dbReference>
<dbReference type="GO" id="GO:0005802">
    <property type="term" value="C:trans-Golgi network"/>
    <property type="evidence" value="ECO:0000318"/>
    <property type="project" value="GO_Central"/>
</dbReference>
<evidence type="ECO:0000256" key="8">
    <source>
        <dbReference type="ARBA" id="ARBA00022840"/>
    </source>
</evidence>
<dbReference type="GO" id="GO:0055070">
    <property type="term" value="P:copper ion homeostasis"/>
    <property type="evidence" value="ECO:0000318"/>
    <property type="project" value="GO_Central"/>
</dbReference>
<dbReference type="GeneID" id="6753589"/>
<keyword evidence="4 14" id="KW-0812">Transmembrane</keyword>
<dbReference type="InterPro" id="IPR023298">
    <property type="entry name" value="ATPase_P-typ_TM_dom_sf"/>
</dbReference>